<evidence type="ECO:0000313" key="5">
    <source>
        <dbReference type="Proteomes" id="UP000702544"/>
    </source>
</evidence>
<protein>
    <submittedName>
        <fullName evidence="4">MmgE/PrpD family protein</fullName>
    </submittedName>
</protein>
<feature type="domain" description="MmgE/PrpD C-terminal" evidence="3">
    <location>
        <begin position="265"/>
        <end position="440"/>
    </location>
</feature>
<proteinExistence type="inferred from homology"/>
<accession>A0AAE4ZCF9</accession>
<evidence type="ECO:0000256" key="1">
    <source>
        <dbReference type="ARBA" id="ARBA00006174"/>
    </source>
</evidence>
<dbReference type="EMBL" id="JAACAK010000142">
    <property type="protein sequence ID" value="NIR76701.1"/>
    <property type="molecule type" value="Genomic_DNA"/>
</dbReference>
<dbReference type="Gene3D" id="1.10.4100.10">
    <property type="entry name" value="2-methylcitrate dehydratase PrpD"/>
    <property type="match status" value="1"/>
</dbReference>
<evidence type="ECO:0000313" key="4">
    <source>
        <dbReference type="EMBL" id="NIR76701.1"/>
    </source>
</evidence>
<dbReference type="SUPFAM" id="SSF103378">
    <property type="entry name" value="2-methylcitrate dehydratase PrpD"/>
    <property type="match status" value="1"/>
</dbReference>
<dbReference type="InterPro" id="IPR045336">
    <property type="entry name" value="MmgE_PrpD_N"/>
</dbReference>
<evidence type="ECO:0000259" key="2">
    <source>
        <dbReference type="Pfam" id="PF03972"/>
    </source>
</evidence>
<dbReference type="Gene3D" id="3.30.1330.120">
    <property type="entry name" value="2-methylcitrate dehydratase PrpD"/>
    <property type="match status" value="1"/>
</dbReference>
<dbReference type="PANTHER" id="PTHR16943:SF8">
    <property type="entry name" value="2-METHYLCITRATE DEHYDRATASE"/>
    <property type="match status" value="1"/>
</dbReference>
<name>A0AAE4ZCF9_9BACT</name>
<dbReference type="InterPro" id="IPR042188">
    <property type="entry name" value="MmgE/PrpD_sf_2"/>
</dbReference>
<comment type="caution">
    <text evidence="4">The sequence shown here is derived from an EMBL/GenBank/DDBJ whole genome shotgun (WGS) entry which is preliminary data.</text>
</comment>
<dbReference type="AlphaFoldDB" id="A0AAE4ZCF9"/>
<dbReference type="InterPro" id="IPR042183">
    <property type="entry name" value="MmgE/PrpD_sf_1"/>
</dbReference>
<dbReference type="Pfam" id="PF03972">
    <property type="entry name" value="MmgE_PrpD_N"/>
    <property type="match status" value="1"/>
</dbReference>
<feature type="domain" description="MmgE/PrpD N-terminal" evidence="2">
    <location>
        <begin position="9"/>
        <end position="248"/>
    </location>
</feature>
<organism evidence="4 5">
    <name type="scientific">Candidatus Kutchimonas denitrificans</name>
    <dbReference type="NCBI Taxonomy" id="3056748"/>
    <lineage>
        <taxon>Bacteria</taxon>
        <taxon>Pseudomonadati</taxon>
        <taxon>Gemmatimonadota</taxon>
        <taxon>Gemmatimonadia</taxon>
        <taxon>Candidatus Palauibacterales</taxon>
        <taxon>Candidatus Palauibacteraceae</taxon>
        <taxon>Candidatus Kutchimonas</taxon>
    </lineage>
</organism>
<sequence>MTADTMVRNLARFVAGTRIEDLSDTGLEQLKIRVLDSIGCALGALGQPVPEAVLAQVGDMGGRPTASLMGGDRTAPDRAALYNGTLVRYLDFNDSYLAPGETCHPSDNLGAVLAAAEYADASGRDFLAALAAAYQVQCRLSDVAPVRAHGFDHTTQGSYAAAAGVGRALALGLEPLAHAIAISGTAFNALRVTRTGTLSNWKGLAYPNAAFAATHATFLAAHGITGPTQVFEGNKGFMDSIAGRFEIDWSHEGLERVNRTIIKRFNAEIHSQSAIEATVELRAEGMREAEQLESVDVDIFQVAYDIIGGGEEGAKTDVKIKEQADHSLPYMVAVALLDGELLPAQYEPERITASDVQGLLNKIKVRPVDELSGRFPDQMPCRVEIHFRDGTNVSREKRDYLGFHSRPMDWDDVRAKYDRLAETATTEDLRGEIASVVAELEERPVRDLTSLLRQVGQ</sequence>
<reference evidence="4 5" key="1">
    <citation type="submission" date="2020-01" db="EMBL/GenBank/DDBJ databases">
        <title>Genomes assembled from Gulf of Kutch pelagic sediment metagenomes.</title>
        <authorList>
            <person name="Chandrashekar M."/>
            <person name="Mahajan M.S."/>
            <person name="Dave K.J."/>
            <person name="Vatsa P."/>
            <person name="Nathani N.M."/>
        </authorList>
    </citation>
    <scope>NUCLEOTIDE SEQUENCE [LARGE SCALE GENOMIC DNA]</scope>
    <source>
        <strain evidence="4">KS3-K002</strain>
    </source>
</reference>
<evidence type="ECO:0000259" key="3">
    <source>
        <dbReference type="Pfam" id="PF19305"/>
    </source>
</evidence>
<dbReference type="PANTHER" id="PTHR16943">
    <property type="entry name" value="2-METHYLCITRATE DEHYDRATASE-RELATED"/>
    <property type="match status" value="1"/>
</dbReference>
<dbReference type="Proteomes" id="UP000702544">
    <property type="component" value="Unassembled WGS sequence"/>
</dbReference>
<dbReference type="InterPro" id="IPR036148">
    <property type="entry name" value="MmgE/PrpD_sf"/>
</dbReference>
<dbReference type="InterPro" id="IPR005656">
    <property type="entry name" value="MmgE_PrpD"/>
</dbReference>
<dbReference type="GO" id="GO:0016829">
    <property type="term" value="F:lyase activity"/>
    <property type="evidence" value="ECO:0007669"/>
    <property type="project" value="InterPro"/>
</dbReference>
<dbReference type="Pfam" id="PF19305">
    <property type="entry name" value="MmgE_PrpD_C"/>
    <property type="match status" value="1"/>
</dbReference>
<gene>
    <name evidence="4" type="ORF">GWO12_16605</name>
</gene>
<comment type="similarity">
    <text evidence="1">Belongs to the PrpD family.</text>
</comment>
<dbReference type="InterPro" id="IPR045337">
    <property type="entry name" value="MmgE_PrpD_C"/>
</dbReference>